<dbReference type="AlphaFoldDB" id="A0A396RZZ2"/>
<feature type="domain" description="PhoD-like phosphatase metallophosphatase" evidence="3">
    <location>
        <begin position="147"/>
        <end position="486"/>
    </location>
</feature>
<feature type="region of interest" description="Disordered" evidence="1">
    <location>
        <begin position="306"/>
        <end position="325"/>
    </location>
</feature>
<dbReference type="RefSeq" id="WP_118862817.1">
    <property type="nucleotide sequence ID" value="NZ_QWLV01000001.1"/>
</dbReference>
<dbReference type="Pfam" id="PF16655">
    <property type="entry name" value="PhoD_N"/>
    <property type="match status" value="1"/>
</dbReference>
<protein>
    <submittedName>
        <fullName evidence="5">Alkaline phosphatase</fullName>
    </submittedName>
</protein>
<dbReference type="EMBL" id="QWLV01000001">
    <property type="protein sequence ID" value="RHW19311.1"/>
    <property type="molecule type" value="Genomic_DNA"/>
</dbReference>
<proteinExistence type="predicted"/>
<evidence type="ECO:0000313" key="6">
    <source>
        <dbReference type="Proteomes" id="UP000266693"/>
    </source>
</evidence>
<comment type="caution">
    <text evidence="5">The sequence shown here is derived from an EMBL/GenBank/DDBJ whole genome shotgun (WGS) entry which is preliminary data.</text>
</comment>
<dbReference type="InterPro" id="IPR018946">
    <property type="entry name" value="PhoD-like_MPP"/>
</dbReference>
<sequence>MQMRPNRRQATATILGSAALLVATRGAAFRAADDPFTLGVASGEPAPGGVVLWTRLAPRPLDPDGGMPQARVPVRWEISEDEGFERARSGTAFAEPDWGHSVHVEVDGLSPGRTYFYRFIAGGAASPTGRTRTAPAIGAAVDRLRIAFASCQHYEAGHYAAYRHMVADDPDLIVFLGDYIYEGNPGRNGVRSHLNPEPTDLAGYRARYATYRSDPLLQAAHQAAPWVTTWDDHEVQDNYTGAQSKFLRDPEAFARRRAAAYQAHYEHMPLRRSARPAGGSMRLYRAIDWGGLAQFQIVDDRQYRDPPPCQPGDPGGKATIGLRPDCPGRHDPRRTMLGAAQMDWLDAQLGRTRARWNFLSQQTLMMPFKRIPPDTPDAPPSVYNLDAWDGFTPTRERIARRWRDARVPNPVVLSGDIHSFVAGDHFDPDDAGRIIASEFVGGSISSGARDKTLKRGASLNPGFHFADNSVRGYGRIDVTPERCEVALRALSDVRDPQSPIGDLARFAVENGRAGVQQG</sequence>
<dbReference type="Gene3D" id="3.60.21.70">
    <property type="entry name" value="PhoD-like phosphatase"/>
    <property type="match status" value="1"/>
</dbReference>
<dbReference type="Gene3D" id="2.60.40.380">
    <property type="entry name" value="Purple acid phosphatase-like, N-terminal"/>
    <property type="match status" value="1"/>
</dbReference>
<dbReference type="Proteomes" id="UP000266693">
    <property type="component" value="Unassembled WGS sequence"/>
</dbReference>
<dbReference type="OrthoDB" id="327733at2"/>
<dbReference type="PANTHER" id="PTHR43606:SF2">
    <property type="entry name" value="ALKALINE PHOSPHATASE FAMILY PROTEIN (AFU_ORTHOLOGUE AFUA_5G03860)"/>
    <property type="match status" value="1"/>
</dbReference>
<feature type="chain" id="PRO_5017244743" evidence="2">
    <location>
        <begin position="28"/>
        <end position="518"/>
    </location>
</feature>
<name>A0A396RZZ2_9SPHN</name>
<feature type="signal peptide" evidence="2">
    <location>
        <begin position="1"/>
        <end position="27"/>
    </location>
</feature>
<evidence type="ECO:0000256" key="2">
    <source>
        <dbReference type="SAM" id="SignalP"/>
    </source>
</evidence>
<dbReference type="InterPro" id="IPR038607">
    <property type="entry name" value="PhoD-like_sf"/>
</dbReference>
<keyword evidence="6" id="KW-1185">Reference proteome</keyword>
<keyword evidence="2" id="KW-0732">Signal</keyword>
<accession>A0A396RZZ2</accession>
<evidence type="ECO:0000259" key="4">
    <source>
        <dbReference type="Pfam" id="PF16655"/>
    </source>
</evidence>
<evidence type="ECO:0000313" key="5">
    <source>
        <dbReference type="EMBL" id="RHW19311.1"/>
    </source>
</evidence>
<organism evidence="5 6">
    <name type="scientific">Sphingomonas gilva</name>
    <dbReference type="NCBI Taxonomy" id="2305907"/>
    <lineage>
        <taxon>Bacteria</taxon>
        <taxon>Pseudomonadati</taxon>
        <taxon>Pseudomonadota</taxon>
        <taxon>Alphaproteobacteria</taxon>
        <taxon>Sphingomonadales</taxon>
        <taxon>Sphingomonadaceae</taxon>
        <taxon>Sphingomonas</taxon>
    </lineage>
</organism>
<dbReference type="CDD" id="cd07389">
    <property type="entry name" value="MPP_PhoD"/>
    <property type="match status" value="1"/>
</dbReference>
<feature type="domain" description="Phospholipase D N-terminal" evidence="4">
    <location>
        <begin position="38"/>
        <end position="133"/>
    </location>
</feature>
<dbReference type="Pfam" id="PF09423">
    <property type="entry name" value="PhoD"/>
    <property type="match status" value="1"/>
</dbReference>
<dbReference type="PANTHER" id="PTHR43606">
    <property type="entry name" value="PHOSPHATASE, PUTATIVE (AFU_ORTHOLOGUE AFUA_6G08710)-RELATED"/>
    <property type="match status" value="1"/>
</dbReference>
<evidence type="ECO:0000256" key="1">
    <source>
        <dbReference type="SAM" id="MobiDB-lite"/>
    </source>
</evidence>
<dbReference type="SUPFAM" id="SSF56300">
    <property type="entry name" value="Metallo-dependent phosphatases"/>
    <property type="match status" value="1"/>
</dbReference>
<gene>
    <name evidence="5" type="ORF">D1610_04190</name>
</gene>
<reference evidence="5 6" key="1">
    <citation type="submission" date="2018-08" db="EMBL/GenBank/DDBJ databases">
        <title>The multiple taxonomic identification of Sphingomonas gilva.</title>
        <authorList>
            <person name="Zhu D."/>
            <person name="Zheng S."/>
        </authorList>
    </citation>
    <scope>NUCLEOTIDE SEQUENCE [LARGE SCALE GENOMIC DNA]</scope>
    <source>
        <strain evidence="5 6">ZDH117</strain>
    </source>
</reference>
<evidence type="ECO:0000259" key="3">
    <source>
        <dbReference type="Pfam" id="PF09423"/>
    </source>
</evidence>
<dbReference type="InterPro" id="IPR032093">
    <property type="entry name" value="PhoD_N"/>
</dbReference>
<dbReference type="InterPro" id="IPR029052">
    <property type="entry name" value="Metallo-depent_PP-like"/>
</dbReference>
<dbReference type="InterPro" id="IPR052900">
    <property type="entry name" value="Phospholipid_Metab_Enz"/>
</dbReference>